<feature type="transmembrane region" description="Helical" evidence="6">
    <location>
        <begin position="84"/>
        <end position="103"/>
    </location>
</feature>
<keyword evidence="3 6" id="KW-0812">Transmembrane</keyword>
<evidence type="ECO:0000256" key="2">
    <source>
        <dbReference type="ARBA" id="ARBA00022475"/>
    </source>
</evidence>
<feature type="transmembrane region" description="Helical" evidence="6">
    <location>
        <begin position="219"/>
        <end position="240"/>
    </location>
</feature>
<keyword evidence="9" id="KW-1185">Reference proteome</keyword>
<feature type="transmembrane region" description="Helical" evidence="6">
    <location>
        <begin position="473"/>
        <end position="493"/>
    </location>
</feature>
<evidence type="ECO:0000256" key="4">
    <source>
        <dbReference type="ARBA" id="ARBA00022989"/>
    </source>
</evidence>
<evidence type="ECO:0000256" key="6">
    <source>
        <dbReference type="SAM" id="Phobius"/>
    </source>
</evidence>
<feature type="transmembrane region" description="Helical" evidence="6">
    <location>
        <begin position="260"/>
        <end position="282"/>
    </location>
</feature>
<dbReference type="KEGG" id="tga:TGAM_0048"/>
<feature type="transmembrane region" description="Helical" evidence="6">
    <location>
        <begin position="35"/>
        <end position="58"/>
    </location>
</feature>
<evidence type="ECO:0000256" key="3">
    <source>
        <dbReference type="ARBA" id="ARBA00022692"/>
    </source>
</evidence>
<dbReference type="GO" id="GO:0016491">
    <property type="term" value="F:oxidoreductase activity"/>
    <property type="evidence" value="ECO:0007669"/>
    <property type="project" value="UniProtKB-KW"/>
</dbReference>
<protein>
    <submittedName>
        <fullName evidence="8">Membrane bound complex 1, subunit A (Mbc1A)</fullName>
        <ecNumber evidence="8">1.6.5.3</ecNumber>
    </submittedName>
</protein>
<gene>
    <name evidence="8" type="primary">mbc1A</name>
    <name evidence="8" type="ordered locus">TGAM_0048</name>
</gene>
<feature type="transmembrane region" description="Helical" evidence="6">
    <location>
        <begin position="6"/>
        <end position="28"/>
    </location>
</feature>
<dbReference type="PANTHER" id="PTHR42703:SF1">
    <property type="entry name" value="NA(+)_H(+) ANTIPORTER SUBUNIT D1"/>
    <property type="match status" value="1"/>
</dbReference>
<dbReference type="EMBL" id="CP001398">
    <property type="protein sequence ID" value="ACS32550.1"/>
    <property type="molecule type" value="Genomic_DNA"/>
</dbReference>
<dbReference type="InterPro" id="IPR050586">
    <property type="entry name" value="CPA3_Na-H_Antiporter_D"/>
</dbReference>
<sequence length="525" mass="56343">MVRMNVVGLTPIIPILFAFALPLTSILVKGDRRIVQAYALTGTGLTLLSAVKLFQLAYSSNEPLIYTFGGWTAPVGIIYEVDRMSALIALVTAALMFLIAIYSYRYLEGEGGLEWYYTLYLGLEAGLLGVLLTGDAFNLFVMIEVTSIAAYALVMYYRDRGDSVVAGLKYALIGAVGTTMYFIALGVLYYGFGTLNFANLSALIHGMSFPVVGEPYRDVVIASGVALALATWAFLIKAAVFPNHFWLPEAHPAAPSPISAILSGLVVNVGVYALARFLYTVYGGALTSTLSSVIHALSIVLMLLGAVSALFGALMMLVQRDVKRLIAYSTVMHMGYLVMAVGVGTQLALSAAIFHMVNHAIAKALLFLSAGVFIHAAGSRNLEDLAGLGRKMPVATFSLAVASLSLVGVPPFNVFFSKLLLFNAFLDENPVLALVLVVSSVTALVAYVRVFYEVWLGKPGKEVELRESWSMSGVCLVLALACVVVGLVAPYVVSHYVEPAAVQAVDYRVYIQKALEYAAKTKLGL</sequence>
<dbReference type="GO" id="GO:0005886">
    <property type="term" value="C:plasma membrane"/>
    <property type="evidence" value="ECO:0007669"/>
    <property type="project" value="UniProtKB-SubCell"/>
</dbReference>
<dbReference type="STRING" id="593117.TGAM_0048"/>
<dbReference type="HOGENOM" id="CLU_007100_9_5_2"/>
<keyword evidence="8" id="KW-0560">Oxidoreductase</keyword>
<feature type="transmembrane region" description="Helical" evidence="6">
    <location>
        <begin position="432"/>
        <end position="452"/>
    </location>
</feature>
<dbReference type="eggNOG" id="arCOG01537">
    <property type="taxonomic scope" value="Archaea"/>
</dbReference>
<evidence type="ECO:0000313" key="8">
    <source>
        <dbReference type="EMBL" id="ACS32550.1"/>
    </source>
</evidence>
<dbReference type="PRINTS" id="PR01434">
    <property type="entry name" value="NADHDHGNASE5"/>
</dbReference>
<evidence type="ECO:0000259" key="7">
    <source>
        <dbReference type="Pfam" id="PF00361"/>
    </source>
</evidence>
<dbReference type="Pfam" id="PF00361">
    <property type="entry name" value="Proton_antipo_M"/>
    <property type="match status" value="1"/>
</dbReference>
<feature type="transmembrane region" description="Helical" evidence="6">
    <location>
        <begin position="330"/>
        <end position="354"/>
    </location>
</feature>
<name>C5A2P8_THEGJ</name>
<keyword evidence="5 6" id="KW-0472">Membrane</keyword>
<proteinExistence type="predicted"/>
<keyword evidence="2" id="KW-1003">Cell membrane</keyword>
<dbReference type="EC" id="1.6.5.3" evidence="8"/>
<feature type="domain" description="NADH:quinone oxidoreductase/Mrp antiporter transmembrane" evidence="7">
    <location>
        <begin position="135"/>
        <end position="441"/>
    </location>
</feature>
<evidence type="ECO:0000256" key="1">
    <source>
        <dbReference type="ARBA" id="ARBA00004651"/>
    </source>
</evidence>
<feature type="transmembrane region" description="Helical" evidence="6">
    <location>
        <begin position="294"/>
        <end position="318"/>
    </location>
</feature>
<dbReference type="PANTHER" id="PTHR42703">
    <property type="entry name" value="NADH DEHYDROGENASE"/>
    <property type="match status" value="1"/>
</dbReference>
<keyword evidence="4 6" id="KW-1133">Transmembrane helix</keyword>
<evidence type="ECO:0000313" key="9">
    <source>
        <dbReference type="Proteomes" id="UP000001488"/>
    </source>
</evidence>
<accession>C5A2P8</accession>
<reference evidence="8 9" key="1">
    <citation type="journal article" date="2007" name="Genome Biol.">
        <title>Genome analysis and genome-wide proteomics of Thermococcus gammatolerans, the most radioresistant organism known amongst the Archaea.</title>
        <authorList>
            <person name="Zivanovic Y."/>
            <person name="Armengaud J."/>
            <person name="Lagorce A."/>
            <person name="Leplat C."/>
            <person name="Guerin P."/>
            <person name="Dutertre M."/>
            <person name="Anthouard V."/>
            <person name="Forterre P."/>
            <person name="Wincker P."/>
            <person name="Confalonieri F."/>
        </authorList>
    </citation>
    <scope>NUCLEOTIDE SEQUENCE [LARGE SCALE GENOMIC DNA]</scope>
    <source>
        <strain evidence="9">DSM 15229 / JCM 11827 / EJ3</strain>
    </source>
</reference>
<feature type="transmembrane region" description="Helical" evidence="6">
    <location>
        <begin position="170"/>
        <end position="192"/>
    </location>
</feature>
<comment type="subcellular location">
    <subcellularLocation>
        <location evidence="1">Cell membrane</location>
        <topology evidence="1">Multi-pass membrane protein</topology>
    </subcellularLocation>
</comment>
<dbReference type="Proteomes" id="UP000001488">
    <property type="component" value="Chromosome"/>
</dbReference>
<dbReference type="PaxDb" id="593117-TGAM_0048"/>
<feature type="transmembrane region" description="Helical" evidence="6">
    <location>
        <begin position="139"/>
        <end position="158"/>
    </location>
</feature>
<organism evidence="8 9">
    <name type="scientific">Thermococcus gammatolerans (strain DSM 15229 / JCM 11827 / EJ3)</name>
    <dbReference type="NCBI Taxonomy" id="593117"/>
    <lineage>
        <taxon>Archaea</taxon>
        <taxon>Methanobacteriati</taxon>
        <taxon>Methanobacteriota</taxon>
        <taxon>Thermococci</taxon>
        <taxon>Thermococcales</taxon>
        <taxon>Thermococcaceae</taxon>
        <taxon>Thermococcus</taxon>
    </lineage>
</organism>
<feature type="transmembrane region" description="Helical" evidence="6">
    <location>
        <begin position="360"/>
        <end position="382"/>
    </location>
</feature>
<dbReference type="AlphaFoldDB" id="C5A2P8"/>
<dbReference type="PATRIC" id="fig|593117.10.peg.50"/>
<feature type="transmembrane region" description="Helical" evidence="6">
    <location>
        <begin position="115"/>
        <end position="133"/>
    </location>
</feature>
<dbReference type="InterPro" id="IPR001750">
    <property type="entry name" value="ND/Mrp_TM"/>
</dbReference>
<evidence type="ECO:0000256" key="5">
    <source>
        <dbReference type="ARBA" id="ARBA00023136"/>
    </source>
</evidence>
<feature type="transmembrane region" description="Helical" evidence="6">
    <location>
        <begin position="394"/>
        <end position="412"/>
    </location>
</feature>